<name>A0A1I1ZQ41_9GAMM</name>
<sequence>MKPSQRDPRGQRPHHEHRGEERDPRYVNRPESYAGYADSGDDDYPAAQQDSTRGYSGHAHPRPSGEQPGDPARYARGYSRDHAAGWSQDGPQPGEEQHYRGHGPRRSPPGDEDMLDTICERLAGDSDMDASEIEVSVRDGRVVLAGMVPSRQARRDAEAIAESVRGVREVDNRLKVESKDTQPF</sequence>
<feature type="domain" description="BON" evidence="2">
    <location>
        <begin position="110"/>
        <end position="178"/>
    </location>
</feature>
<accession>A0A1I1ZQ41</accession>
<protein>
    <submittedName>
        <fullName evidence="3">BON domain-containing protein</fullName>
    </submittedName>
</protein>
<feature type="compositionally biased region" description="Basic and acidic residues" evidence="1">
    <location>
        <begin position="17"/>
        <end position="28"/>
    </location>
</feature>
<proteinExistence type="predicted"/>
<dbReference type="PROSITE" id="PS50914">
    <property type="entry name" value="BON"/>
    <property type="match status" value="1"/>
</dbReference>
<evidence type="ECO:0000259" key="2">
    <source>
        <dbReference type="PROSITE" id="PS50914"/>
    </source>
</evidence>
<feature type="compositionally biased region" description="Basic and acidic residues" evidence="1">
    <location>
        <begin position="1"/>
        <end position="10"/>
    </location>
</feature>
<dbReference type="PANTHER" id="PTHR34606">
    <property type="entry name" value="BON DOMAIN-CONTAINING PROTEIN"/>
    <property type="match status" value="1"/>
</dbReference>
<dbReference type="Gene3D" id="3.30.1340.30">
    <property type="match status" value="1"/>
</dbReference>
<dbReference type="RefSeq" id="WP_026636612.1">
    <property type="nucleotide sequence ID" value="NZ_FONH01000002.1"/>
</dbReference>
<gene>
    <name evidence="3" type="ORF">SAMN02799615_00783</name>
</gene>
<dbReference type="EMBL" id="FONH01000002">
    <property type="protein sequence ID" value="SFE33785.1"/>
    <property type="molecule type" value="Genomic_DNA"/>
</dbReference>
<evidence type="ECO:0000313" key="3">
    <source>
        <dbReference type="EMBL" id="SFE33785.1"/>
    </source>
</evidence>
<evidence type="ECO:0000313" key="4">
    <source>
        <dbReference type="Proteomes" id="UP000199477"/>
    </source>
</evidence>
<feature type="region of interest" description="Disordered" evidence="1">
    <location>
        <begin position="1"/>
        <end position="126"/>
    </location>
</feature>
<organism evidence="3 4">
    <name type="scientific">Dyella marensis</name>
    <dbReference type="NCBI Taxonomy" id="500610"/>
    <lineage>
        <taxon>Bacteria</taxon>
        <taxon>Pseudomonadati</taxon>
        <taxon>Pseudomonadota</taxon>
        <taxon>Gammaproteobacteria</taxon>
        <taxon>Lysobacterales</taxon>
        <taxon>Rhodanobacteraceae</taxon>
        <taxon>Dyella</taxon>
    </lineage>
</organism>
<dbReference type="InterPro" id="IPR007055">
    <property type="entry name" value="BON_dom"/>
</dbReference>
<dbReference type="SMART" id="SM00749">
    <property type="entry name" value="BON"/>
    <property type="match status" value="1"/>
</dbReference>
<reference evidence="4" key="1">
    <citation type="submission" date="2016-10" db="EMBL/GenBank/DDBJ databases">
        <authorList>
            <person name="Varghese N."/>
            <person name="Submissions S."/>
        </authorList>
    </citation>
    <scope>NUCLEOTIDE SEQUENCE [LARGE SCALE GENOMIC DNA]</scope>
    <source>
        <strain evidence="4">UNC178MFTsu3.1</strain>
    </source>
</reference>
<dbReference type="PANTHER" id="PTHR34606:SF15">
    <property type="entry name" value="BON DOMAIN-CONTAINING PROTEIN"/>
    <property type="match status" value="1"/>
</dbReference>
<dbReference type="STRING" id="500610.SAMN02799615_00783"/>
<dbReference type="Pfam" id="PF04972">
    <property type="entry name" value="BON"/>
    <property type="match status" value="1"/>
</dbReference>
<evidence type="ECO:0000256" key="1">
    <source>
        <dbReference type="SAM" id="MobiDB-lite"/>
    </source>
</evidence>
<dbReference type="Proteomes" id="UP000199477">
    <property type="component" value="Unassembled WGS sequence"/>
</dbReference>
<keyword evidence="4" id="KW-1185">Reference proteome</keyword>
<dbReference type="InterPro" id="IPR014004">
    <property type="entry name" value="Transpt-assoc_nodulatn_dom_bac"/>
</dbReference>
<dbReference type="AlphaFoldDB" id="A0A1I1ZQ41"/>
<dbReference type="InterPro" id="IPR051686">
    <property type="entry name" value="Lipoprotein_DolP"/>
</dbReference>